<dbReference type="AlphaFoldDB" id="A0A1W5CT57"/>
<evidence type="ECO:0000256" key="1">
    <source>
        <dbReference type="ARBA" id="ARBA00004141"/>
    </source>
</evidence>
<dbReference type="EMBL" id="FWEW01000204">
    <property type="protein sequence ID" value="SLM34037.1"/>
    <property type="molecule type" value="Genomic_DNA"/>
</dbReference>
<dbReference type="Proteomes" id="UP000192927">
    <property type="component" value="Unassembled WGS sequence"/>
</dbReference>
<keyword evidence="6 10" id="KW-1133">Transmembrane helix</keyword>
<feature type="transmembrane region" description="Helical" evidence="10">
    <location>
        <begin position="455"/>
        <end position="480"/>
    </location>
</feature>
<feature type="transmembrane region" description="Helical" evidence="10">
    <location>
        <begin position="412"/>
        <end position="434"/>
    </location>
</feature>
<accession>A0A1W5CT57</accession>
<evidence type="ECO:0000256" key="6">
    <source>
        <dbReference type="ARBA" id="ARBA00022989"/>
    </source>
</evidence>
<feature type="transmembrane region" description="Helical" evidence="10">
    <location>
        <begin position="190"/>
        <end position="211"/>
    </location>
</feature>
<feature type="transmembrane region" description="Helical" evidence="10">
    <location>
        <begin position="216"/>
        <end position="234"/>
    </location>
</feature>
<dbReference type="GO" id="GO:0015851">
    <property type="term" value="P:nucleobase transport"/>
    <property type="evidence" value="ECO:0007669"/>
    <property type="project" value="UniProtKB-ARBA"/>
</dbReference>
<reference evidence="12" key="1">
    <citation type="submission" date="2017-03" db="EMBL/GenBank/DDBJ databases">
        <authorList>
            <person name="Afonso C.L."/>
            <person name="Miller P.J."/>
            <person name="Scott M.A."/>
            <person name="Spackman E."/>
            <person name="Goraichik I."/>
            <person name="Dimitrov K.M."/>
            <person name="Suarez D.L."/>
            <person name="Swayne D.E."/>
        </authorList>
    </citation>
    <scope>NUCLEOTIDE SEQUENCE [LARGE SCALE GENOMIC DNA]</scope>
</reference>
<dbReference type="PANTHER" id="PTHR31806:SF1">
    <property type="entry name" value="PURINE-CYTOSINE PERMEASE FCY2-RELATED"/>
    <property type="match status" value="1"/>
</dbReference>
<feature type="transmembrane region" description="Helical" evidence="10">
    <location>
        <begin position="83"/>
        <end position="107"/>
    </location>
</feature>
<evidence type="ECO:0000313" key="11">
    <source>
        <dbReference type="EMBL" id="KAA6415378.1"/>
    </source>
</evidence>
<dbReference type="Gene3D" id="1.10.4160.10">
    <property type="entry name" value="Hydantoin permease"/>
    <property type="match status" value="1"/>
</dbReference>
<feature type="transmembrane region" description="Helical" evidence="10">
    <location>
        <begin position="254"/>
        <end position="276"/>
    </location>
</feature>
<reference evidence="11 14" key="3">
    <citation type="submission" date="2019-09" db="EMBL/GenBank/DDBJ databases">
        <title>The hologenome of the rock-dwelling lichen Lasallia pustulata.</title>
        <authorList>
            <person name="Greshake Tzovaras B."/>
            <person name="Segers F."/>
            <person name="Bicker A."/>
            <person name="Dal Grande F."/>
            <person name="Otte J."/>
            <person name="Hankeln T."/>
            <person name="Schmitt I."/>
            <person name="Ebersberger I."/>
        </authorList>
    </citation>
    <scope>NUCLEOTIDE SEQUENCE [LARGE SCALE GENOMIC DNA]</scope>
    <source>
        <strain evidence="11">A1-1</strain>
    </source>
</reference>
<reference evidence="13" key="2">
    <citation type="submission" date="2017-03" db="EMBL/GenBank/DDBJ databases">
        <authorList>
            <person name="Sharma R."/>
            <person name="Thines M."/>
        </authorList>
    </citation>
    <scope>NUCLEOTIDE SEQUENCE [LARGE SCALE GENOMIC DNA]</scope>
</reference>
<feature type="transmembrane region" description="Helical" evidence="10">
    <location>
        <begin position="331"/>
        <end position="359"/>
    </location>
</feature>
<evidence type="ECO:0000256" key="7">
    <source>
        <dbReference type="ARBA" id="ARBA00023136"/>
    </source>
</evidence>
<evidence type="ECO:0000313" key="13">
    <source>
        <dbReference type="Proteomes" id="UP000192927"/>
    </source>
</evidence>
<keyword evidence="5 10" id="KW-0812">Transmembrane</keyword>
<comment type="subcellular location">
    <subcellularLocation>
        <location evidence="1">Membrane</location>
        <topology evidence="1">Multi-pass membrane protein</topology>
    </subcellularLocation>
</comment>
<evidence type="ECO:0000256" key="5">
    <source>
        <dbReference type="ARBA" id="ARBA00022692"/>
    </source>
</evidence>
<comment type="similarity">
    <text evidence="2 8">Belongs to the purine-cytosine permease (2.A.39) family.</text>
</comment>
<feature type="transmembrane region" description="Helical" evidence="10">
    <location>
        <begin position="495"/>
        <end position="514"/>
    </location>
</feature>
<evidence type="ECO:0000313" key="12">
    <source>
        <dbReference type="EMBL" id="SLM34037.1"/>
    </source>
</evidence>
<dbReference type="InterPro" id="IPR001248">
    <property type="entry name" value="Pur-cyt_permease"/>
</dbReference>
<dbReference type="InterPro" id="IPR026030">
    <property type="entry name" value="Pur-cyt_permease_Fcy2/21/22"/>
</dbReference>
<feature type="region of interest" description="Disordered" evidence="9">
    <location>
        <begin position="1"/>
        <end position="26"/>
    </location>
</feature>
<evidence type="ECO:0000256" key="4">
    <source>
        <dbReference type="ARBA" id="ARBA00022553"/>
    </source>
</evidence>
<feature type="transmembrane region" description="Helical" evidence="10">
    <location>
        <begin position="113"/>
        <end position="135"/>
    </location>
</feature>
<dbReference type="PIRSF" id="PIRSF002744">
    <property type="entry name" value="Pur-cyt_permease"/>
    <property type="match status" value="1"/>
</dbReference>
<keyword evidence="3 8" id="KW-0813">Transport</keyword>
<organism evidence="12 13">
    <name type="scientific">Lasallia pustulata</name>
    <dbReference type="NCBI Taxonomy" id="136370"/>
    <lineage>
        <taxon>Eukaryota</taxon>
        <taxon>Fungi</taxon>
        <taxon>Dikarya</taxon>
        <taxon>Ascomycota</taxon>
        <taxon>Pezizomycotina</taxon>
        <taxon>Lecanoromycetes</taxon>
        <taxon>OSLEUM clade</taxon>
        <taxon>Umbilicariomycetidae</taxon>
        <taxon>Umbilicariales</taxon>
        <taxon>Umbilicariaceae</taxon>
        <taxon>Lasallia</taxon>
    </lineage>
</organism>
<dbReference type="GO" id="GO:0000329">
    <property type="term" value="C:fungal-type vacuole membrane"/>
    <property type="evidence" value="ECO:0007669"/>
    <property type="project" value="TreeGrafter"/>
</dbReference>
<dbReference type="FunFam" id="1.10.4160.10:FF:000002">
    <property type="entry name" value="Purine-cytosine permease fcyB"/>
    <property type="match status" value="1"/>
</dbReference>
<evidence type="ECO:0000313" key="14">
    <source>
        <dbReference type="Proteomes" id="UP000324767"/>
    </source>
</evidence>
<feature type="transmembrane region" description="Helical" evidence="10">
    <location>
        <begin position="288"/>
        <end position="311"/>
    </location>
</feature>
<dbReference type="GO" id="GO:0022857">
    <property type="term" value="F:transmembrane transporter activity"/>
    <property type="evidence" value="ECO:0007669"/>
    <property type="project" value="InterPro"/>
</dbReference>
<evidence type="ECO:0000256" key="2">
    <source>
        <dbReference type="ARBA" id="ARBA00008974"/>
    </source>
</evidence>
<protein>
    <submittedName>
        <fullName evidence="12">Purine-cytosine permease</fullName>
    </submittedName>
</protein>
<name>A0A1W5CT57_9LECA</name>
<evidence type="ECO:0000256" key="10">
    <source>
        <dbReference type="SAM" id="Phobius"/>
    </source>
</evidence>
<evidence type="ECO:0000256" key="3">
    <source>
        <dbReference type="ARBA" id="ARBA00022448"/>
    </source>
</evidence>
<keyword evidence="4" id="KW-0597">Phosphoprotein</keyword>
<dbReference type="PANTHER" id="PTHR31806">
    <property type="entry name" value="PURINE-CYTOSINE PERMEASE FCY2-RELATED"/>
    <property type="match status" value="1"/>
</dbReference>
<dbReference type="CDD" id="cd11484">
    <property type="entry name" value="SLC-NCS1sbd_CobB-like"/>
    <property type="match status" value="1"/>
</dbReference>
<dbReference type="GO" id="GO:0005886">
    <property type="term" value="C:plasma membrane"/>
    <property type="evidence" value="ECO:0007669"/>
    <property type="project" value="TreeGrafter"/>
</dbReference>
<keyword evidence="7 8" id="KW-0472">Membrane</keyword>
<dbReference type="Proteomes" id="UP000324767">
    <property type="component" value="Unassembled WGS sequence"/>
</dbReference>
<keyword evidence="13" id="KW-1185">Reference proteome</keyword>
<proteinExistence type="inferred from homology"/>
<dbReference type="EMBL" id="VXIT01000001">
    <property type="protein sequence ID" value="KAA6415378.1"/>
    <property type="molecule type" value="Genomic_DNA"/>
</dbReference>
<feature type="transmembrane region" description="Helical" evidence="10">
    <location>
        <begin position="147"/>
        <end position="170"/>
    </location>
</feature>
<feature type="transmembrane region" description="Helical" evidence="10">
    <location>
        <begin position="380"/>
        <end position="400"/>
    </location>
</feature>
<evidence type="ECO:0000256" key="8">
    <source>
        <dbReference type="PIRNR" id="PIRNR002744"/>
    </source>
</evidence>
<evidence type="ECO:0000256" key="9">
    <source>
        <dbReference type="SAM" id="MobiDB-lite"/>
    </source>
</evidence>
<sequence length="521" mass="56811">MGFLRKSEYDIEGGSPTGLDRPAEKHPAYVDETGAVPGESFTYGNSTYAKIQRFAGKFGVEQRGIERVPEDERTDKSPHQIGTMWLSANMVVSSFAIGALAVPVFQLGFVDSLLTILFINLLAVTPVCFFSTFGPRFGLRQMVLSRFYFGFYGVKLIAIFNILACVGWSAVNVIVGAQLLNAVNSNVPGWAGIIIIAAATFLVTLFGYKVVHAYEYYSWFPSFIIFLIVIGEFAHSGTFSNIPMGAGSSEAGSVLSFAASVFGFGTGWTSYAADYTVYQPVNVSRVKIYLWTFAGLMFPLLFTEMLGLAVMTASVHTASYADGYDKSGIGGLLAAVLFPPLGRFGQFCLVILALSIIANNCPNIYSVTFSLQVMGRWTQAVPRFIWTFIGTLVYCAIAIPGYSHFESVLEDFMLLIGYWLAIYEGIALTEHVFYKRGLAGYDITIYLSPSKLPPGFAAVAAFCFGIFGAVMGMAQVWFIGPIGRRIGTPGYGGDVGFPLAFGFSALSYGVLRFFEKKRFGR</sequence>
<dbReference type="Pfam" id="PF02133">
    <property type="entry name" value="Transp_cyt_pur"/>
    <property type="match status" value="1"/>
</dbReference>
<dbReference type="OrthoDB" id="2116389at2759"/>
<gene>
    <name evidence="11" type="ORF">FRX48_00093</name>
</gene>